<dbReference type="GO" id="GO:0005634">
    <property type="term" value="C:nucleus"/>
    <property type="evidence" value="ECO:0007669"/>
    <property type="project" value="TreeGrafter"/>
</dbReference>
<keyword evidence="2" id="KW-0819">tRNA processing</keyword>
<feature type="compositionally biased region" description="Polar residues" evidence="4">
    <location>
        <begin position="818"/>
        <end position="832"/>
    </location>
</feature>
<dbReference type="Gene3D" id="3.30.2350.20">
    <property type="entry name" value="TruD, catalytic domain"/>
    <property type="match status" value="2"/>
</dbReference>
<dbReference type="Proteomes" id="UP000076722">
    <property type="component" value="Unassembled WGS sequence"/>
</dbReference>
<dbReference type="InterPro" id="IPR020119">
    <property type="entry name" value="PsdUridine_synth_TruD_CS"/>
</dbReference>
<dbReference type="InterPro" id="IPR042214">
    <property type="entry name" value="TruD_catalytic"/>
</dbReference>
<keyword evidence="7" id="KW-1185">Reference proteome</keyword>
<evidence type="ECO:0000313" key="7">
    <source>
        <dbReference type="Proteomes" id="UP000076722"/>
    </source>
</evidence>
<dbReference type="InterPro" id="IPR001656">
    <property type="entry name" value="PsdUridine_synth_TruD"/>
</dbReference>
<dbReference type="PANTHER" id="PTHR13326:SF21">
    <property type="entry name" value="PSEUDOURIDYLATE SYNTHASE PUS7L"/>
    <property type="match status" value="1"/>
</dbReference>
<keyword evidence="3" id="KW-0413">Isomerase</keyword>
<dbReference type="GO" id="GO:0009982">
    <property type="term" value="F:pseudouridine synthase activity"/>
    <property type="evidence" value="ECO:0007669"/>
    <property type="project" value="InterPro"/>
</dbReference>
<feature type="region of interest" description="Disordered" evidence="4">
    <location>
        <begin position="307"/>
        <end position="326"/>
    </location>
</feature>
<evidence type="ECO:0000256" key="1">
    <source>
        <dbReference type="ARBA" id="ARBA00007953"/>
    </source>
</evidence>
<feature type="compositionally biased region" description="Basic residues" evidence="4">
    <location>
        <begin position="254"/>
        <end position="263"/>
    </location>
</feature>
<accession>A0A164ZEX4</accession>
<dbReference type="SUPFAM" id="SSF55120">
    <property type="entry name" value="Pseudouridine synthase"/>
    <property type="match status" value="1"/>
</dbReference>
<dbReference type="GO" id="GO:0003723">
    <property type="term" value="F:RNA binding"/>
    <property type="evidence" value="ECO:0007669"/>
    <property type="project" value="InterPro"/>
</dbReference>
<dbReference type="PANTHER" id="PTHR13326">
    <property type="entry name" value="TRNA PSEUDOURIDINE SYNTHASE D"/>
    <property type="match status" value="1"/>
</dbReference>
<comment type="similarity">
    <text evidence="1">Belongs to the pseudouridine synthase TruD family.</text>
</comment>
<feature type="compositionally biased region" description="Low complexity" evidence="4">
    <location>
        <begin position="136"/>
        <end position="148"/>
    </location>
</feature>
<feature type="compositionally biased region" description="Polar residues" evidence="4">
    <location>
        <begin position="310"/>
        <end position="323"/>
    </location>
</feature>
<reference evidence="6 7" key="1">
    <citation type="journal article" date="2016" name="Mol. Biol. Evol.">
        <title>Comparative Genomics of Early-Diverging Mushroom-Forming Fungi Provides Insights into the Origins of Lignocellulose Decay Capabilities.</title>
        <authorList>
            <person name="Nagy L.G."/>
            <person name="Riley R."/>
            <person name="Tritt A."/>
            <person name="Adam C."/>
            <person name="Daum C."/>
            <person name="Floudas D."/>
            <person name="Sun H."/>
            <person name="Yadav J.S."/>
            <person name="Pangilinan J."/>
            <person name="Larsson K.H."/>
            <person name="Matsuura K."/>
            <person name="Barry K."/>
            <person name="Labutti K."/>
            <person name="Kuo R."/>
            <person name="Ohm R.A."/>
            <person name="Bhattacharya S.S."/>
            <person name="Shirouzu T."/>
            <person name="Yoshinaga Y."/>
            <person name="Martin F.M."/>
            <person name="Grigoriev I.V."/>
            <person name="Hibbett D.S."/>
        </authorList>
    </citation>
    <scope>NUCLEOTIDE SEQUENCE [LARGE SCALE GENOMIC DNA]</scope>
    <source>
        <strain evidence="6 7">HHB9708</strain>
    </source>
</reference>
<protein>
    <submittedName>
        <fullName evidence="6">tRNA pseudouridine synthase D</fullName>
    </submittedName>
</protein>
<dbReference type="PROSITE" id="PS50984">
    <property type="entry name" value="TRUD"/>
    <property type="match status" value="1"/>
</dbReference>
<sequence>MSTTAIRERDEDEEPTREAKKARTDAADTPVEGLEGQAKQASNKTYQLDNLLPPSHVLLNLPRSESHSGASPIIREEDVGISEYISSAVSPIEGIIKQRFTDFLVFEVDQENNVVHLKNLGLPESSDKPKDTTAKPASETAPEPTSEATEVDSDPHSAEQPKTNEAVDQAEATDEEPWPARFSTRLEPLLSERALLELKEMFLQGPNPPQIKSEQPSGWNGSGQSASVGDLDQTPGDGVNVPEESSSKSDRNAKRGRGGRGRGGRGGGRERKSKAAEDNRKVITDPLPSKATRTALHTAIRELMGGKLDTATNSSDSKTNAEGGSQIIIKWASQKQGSTRGGRPDRGKYPGSSDWKPPFIHFSLQKTNRDTQDALAYLSRTLHVSTKDLSVAGTKDKRGVTTQRVALRRGAKTVEDIWKMANGFGRLKTMEQILSERGDRGIRIGDLVYRRAGLELGMLKGNAFVITLRNVKADSDETLEKAMNSMKTGGFINYYGMQRFGTAAIPTHAIGLALLRSDWAGAVSLILRPRPGEYADAEAARRAWLEDRDLDKALRLMPRRVVAERCILESYQKQGGEDRNAMGALSTIPRNLRLMYVHAYQSYVWNAIVSERIKKHGSTSPIVGDLVYEKDIQEPEVVDLDGDIDIAADAESKEVEETLPTSEDVVEETVSSRKSRKPWTAPKVKELTADDLPHYSIFDVIMPLPGNDVAYPGGELGERYREFLRLDGLDPNNFVRKQKEYTLGGSYRNILHLPKNVSWKVLRYNDPDVSLALADEDKILGFDAPLDEADGRFMALQIELTLGTAAYATMALREVTKTDTGSQHQSALTQSSDDQKYRLSATT</sequence>
<evidence type="ECO:0000256" key="2">
    <source>
        <dbReference type="ARBA" id="ARBA00022694"/>
    </source>
</evidence>
<gene>
    <name evidence="6" type="ORF">SISNIDRAFT_522017</name>
</gene>
<dbReference type="STRING" id="1314777.A0A164ZEX4"/>
<feature type="region of interest" description="Disordered" evidence="4">
    <location>
        <begin position="204"/>
        <end position="294"/>
    </location>
</feature>
<feature type="region of interest" description="Disordered" evidence="4">
    <location>
        <begin position="331"/>
        <end position="354"/>
    </location>
</feature>
<dbReference type="OrthoDB" id="447290at2759"/>
<dbReference type="PIRSF" id="PIRSF037016">
    <property type="entry name" value="Pseudouridin_synth_euk_prd"/>
    <property type="match status" value="1"/>
</dbReference>
<dbReference type="InterPro" id="IPR011760">
    <property type="entry name" value="PsdUridine_synth_TruD_insert"/>
</dbReference>
<feature type="compositionally biased region" description="Basic and acidic residues" evidence="4">
    <location>
        <begin position="267"/>
        <end position="283"/>
    </location>
</feature>
<proteinExistence type="inferred from homology"/>
<dbReference type="InterPro" id="IPR020103">
    <property type="entry name" value="PsdUridine_synth_cat_dom_sf"/>
</dbReference>
<feature type="region of interest" description="Disordered" evidence="4">
    <location>
        <begin position="119"/>
        <end position="182"/>
    </location>
</feature>
<feature type="domain" description="TRUD" evidence="5">
    <location>
        <begin position="490"/>
        <end position="753"/>
    </location>
</feature>
<dbReference type="AlphaFoldDB" id="A0A164ZEX4"/>
<evidence type="ECO:0000256" key="3">
    <source>
        <dbReference type="ARBA" id="ARBA00023235"/>
    </source>
</evidence>
<dbReference type="Pfam" id="PF01142">
    <property type="entry name" value="TruD"/>
    <property type="match status" value="1"/>
</dbReference>
<dbReference type="GO" id="GO:0008033">
    <property type="term" value="P:tRNA processing"/>
    <property type="evidence" value="ECO:0007669"/>
    <property type="project" value="UniProtKB-KW"/>
</dbReference>
<evidence type="ECO:0000256" key="4">
    <source>
        <dbReference type="SAM" id="MobiDB-lite"/>
    </source>
</evidence>
<dbReference type="PROSITE" id="PS01268">
    <property type="entry name" value="UPF0024"/>
    <property type="match status" value="1"/>
</dbReference>
<dbReference type="EMBL" id="KV419396">
    <property type="protein sequence ID" value="KZS97667.1"/>
    <property type="molecule type" value="Genomic_DNA"/>
</dbReference>
<feature type="region of interest" description="Disordered" evidence="4">
    <location>
        <begin position="1"/>
        <end position="43"/>
    </location>
</feature>
<feature type="compositionally biased region" description="Polar residues" evidence="4">
    <location>
        <begin position="210"/>
        <end position="227"/>
    </location>
</feature>
<evidence type="ECO:0000259" key="5">
    <source>
        <dbReference type="PROSITE" id="PS50984"/>
    </source>
</evidence>
<name>A0A164ZEX4_9AGAM</name>
<dbReference type="GO" id="GO:0001522">
    <property type="term" value="P:pseudouridine synthesis"/>
    <property type="evidence" value="ECO:0007669"/>
    <property type="project" value="InterPro"/>
</dbReference>
<dbReference type="CDD" id="cd02576">
    <property type="entry name" value="PseudoU_synth_ScPUS7"/>
    <property type="match status" value="1"/>
</dbReference>
<feature type="compositionally biased region" description="Basic and acidic residues" evidence="4">
    <location>
        <begin position="16"/>
        <end position="26"/>
    </location>
</feature>
<feature type="region of interest" description="Disordered" evidence="4">
    <location>
        <begin position="818"/>
        <end position="843"/>
    </location>
</feature>
<dbReference type="NCBIfam" id="TIGR00094">
    <property type="entry name" value="tRNA_TruD_broad"/>
    <property type="match status" value="1"/>
</dbReference>
<evidence type="ECO:0000313" key="6">
    <source>
        <dbReference type="EMBL" id="KZS97667.1"/>
    </source>
</evidence>
<organism evidence="6 7">
    <name type="scientific">Sistotremastrum niveocremeum HHB9708</name>
    <dbReference type="NCBI Taxonomy" id="1314777"/>
    <lineage>
        <taxon>Eukaryota</taxon>
        <taxon>Fungi</taxon>
        <taxon>Dikarya</taxon>
        <taxon>Basidiomycota</taxon>
        <taxon>Agaricomycotina</taxon>
        <taxon>Agaricomycetes</taxon>
        <taxon>Sistotremastrales</taxon>
        <taxon>Sistotremastraceae</taxon>
        <taxon>Sertulicium</taxon>
        <taxon>Sertulicium niveocremeum</taxon>
    </lineage>
</organism>